<keyword evidence="1" id="KW-0175">Coiled coil</keyword>
<reference evidence="3 4" key="1">
    <citation type="submission" date="2020-08" db="EMBL/GenBank/DDBJ databases">
        <authorList>
            <person name="Newling K."/>
            <person name="Davey J."/>
            <person name="Forrester S."/>
        </authorList>
    </citation>
    <scope>NUCLEOTIDE SEQUENCE [LARGE SCALE GENOMIC DNA]</scope>
    <source>
        <strain evidence="4">Crithidia deanei Carvalho (ATCC PRA-265)</strain>
    </source>
</reference>
<evidence type="ECO:0000256" key="1">
    <source>
        <dbReference type="SAM" id="Coils"/>
    </source>
</evidence>
<protein>
    <submittedName>
        <fullName evidence="3">Uncharacterized protein</fullName>
    </submittedName>
</protein>
<keyword evidence="4" id="KW-1185">Reference proteome</keyword>
<dbReference type="EMBL" id="LR877164">
    <property type="protein sequence ID" value="CAD2221337.1"/>
    <property type="molecule type" value="Genomic_DNA"/>
</dbReference>
<evidence type="ECO:0000313" key="3">
    <source>
        <dbReference type="EMBL" id="CAD2221337.1"/>
    </source>
</evidence>
<name>A0A7G2CQD0_9TRYP</name>
<feature type="region of interest" description="Disordered" evidence="2">
    <location>
        <begin position="435"/>
        <end position="461"/>
    </location>
</feature>
<dbReference type="SUPFAM" id="SSF46966">
    <property type="entry name" value="Spectrin repeat"/>
    <property type="match status" value="1"/>
</dbReference>
<organism evidence="3 4">
    <name type="scientific">Angomonas deanei</name>
    <dbReference type="NCBI Taxonomy" id="59799"/>
    <lineage>
        <taxon>Eukaryota</taxon>
        <taxon>Discoba</taxon>
        <taxon>Euglenozoa</taxon>
        <taxon>Kinetoplastea</taxon>
        <taxon>Metakinetoplastina</taxon>
        <taxon>Trypanosomatida</taxon>
        <taxon>Trypanosomatidae</taxon>
        <taxon>Strigomonadinae</taxon>
        <taxon>Angomonas</taxon>
    </lineage>
</organism>
<feature type="coiled-coil region" evidence="1">
    <location>
        <begin position="33"/>
        <end position="95"/>
    </location>
</feature>
<sequence length="461" mass="53343">MSLERSYKLQTEVENNPTLVGYQALVGEEMMYLKEKYDAIMRFRRQKEELEETKRKLLLEREKLTADRFFRELTLEEQEDYNEKWLALLKEYTKRKEILTYLASYSPADYKVADLVAVAHWLDTWSTFFTETERNLRELRQVEKSVSSATPVLSTQVLYDALDNVCRLQLQARSAIGRERYRRSALGDEAIEDFLDSQQQLMGWCRKQRETLEELSTLEDLAAFSDSFQKNIPVMDSNFTVLLDQGEPLADNERIQCALQELNEEWVQLCLMNYEKLQDAVREVHMNSPLEAGCAAWMSSVESKAKEFLTEAQTFLQASGKTSAKGGELAATCETLVNQQDAFSVIATHLSDFTVRDDCVRPLVDALKNELTTPFTLSVLSLSDTEDYEGRQEYRNRLEELRDWVEVKSQKGTYLRLQERLEETKAMIQEYADALFPDEPAPSNESSPIDLSFHEGEEDEI</sequence>
<evidence type="ECO:0000256" key="2">
    <source>
        <dbReference type="SAM" id="MobiDB-lite"/>
    </source>
</evidence>
<dbReference type="AlphaFoldDB" id="A0A7G2CQD0"/>
<dbReference type="VEuPathDB" id="TriTrypDB:ADEAN_000886900"/>
<dbReference type="OrthoDB" id="261119at2759"/>
<gene>
    <name evidence="3" type="ORF">ADEAN_000886900</name>
</gene>
<accession>A0A7G2CQD0</accession>
<evidence type="ECO:0000313" key="4">
    <source>
        <dbReference type="Proteomes" id="UP000515908"/>
    </source>
</evidence>
<proteinExistence type="predicted"/>
<dbReference type="Proteomes" id="UP000515908">
    <property type="component" value="Chromosome 20"/>
</dbReference>